<dbReference type="Gene3D" id="3.90.320.10">
    <property type="match status" value="1"/>
</dbReference>
<sequence length="279" mass="32832">MARKYNGIDYFLDETAQVVKLSPEYHAQLLNSNSKFTKFKKFGGSSIGDIFETDSFKSPFNAFCFIARLKMPALQMKYINAGVYLEPKVFDFLRQYVYTDDKFDMQHIEAEKVNYDYFQNDEIIGGVPDGIIPKLSMVLEMKAVGMKKKDAWQKGNLPEDYKKQAQLYAHLLGYKYYSIVATYLNESDYTNLENVDFKTQTFAYNFNVNNEMAKDDIEIVKQFWKHYTTTGISPQYKLPRDNDQVAYLRCKNENEWKELFEYWKQIGKVDNDIEFSKVK</sequence>
<comment type="caution">
    <text evidence="1">The sequence shown here is derived from an EMBL/GenBank/DDBJ whole genome shotgun (WGS) entry which is preliminary data.</text>
</comment>
<gene>
    <name evidence="1" type="ORF">MGALLINA_00210</name>
</gene>
<dbReference type="Proteomes" id="UP000076983">
    <property type="component" value="Unassembled WGS sequence"/>
</dbReference>
<dbReference type="OrthoDB" id="403948at2"/>
<evidence type="ECO:0008006" key="3">
    <source>
        <dbReference type="Google" id="ProtNLM"/>
    </source>
</evidence>
<evidence type="ECO:0000313" key="2">
    <source>
        <dbReference type="Proteomes" id="UP000076983"/>
    </source>
</evidence>
<name>A0A168RR00_9BACT</name>
<evidence type="ECO:0000313" key="1">
    <source>
        <dbReference type="EMBL" id="OAB49203.1"/>
    </source>
</evidence>
<dbReference type="InterPro" id="IPR011335">
    <property type="entry name" value="Restrct_endonuc-II-like"/>
</dbReference>
<dbReference type="NCBIfam" id="NF045870">
    <property type="entry name" value="MAGa7180_fam_nucl"/>
    <property type="match status" value="1"/>
</dbReference>
<protein>
    <recommendedName>
        <fullName evidence="3">YqaJ viral recombinase domain-containing protein</fullName>
    </recommendedName>
</protein>
<dbReference type="InterPro" id="IPR011604">
    <property type="entry name" value="PDDEXK-like_dom_sf"/>
</dbReference>
<reference evidence="1 2" key="1">
    <citation type="submission" date="2016-03" db="EMBL/GenBank/DDBJ databases">
        <title>Genome sequence of Mycoplasma gallinarum strain Mgn_IPT.</title>
        <authorList>
            <person name="Yacoub E."/>
            <person name="Sirand-Pugnet P."/>
            <person name="Barre A."/>
            <person name="Maurier F."/>
            <person name="Blanchard A."/>
            <person name="Ben Abdelmoumen B.M."/>
        </authorList>
    </citation>
    <scope>NUCLEOTIDE SEQUENCE [LARGE SCALE GENOMIC DNA]</scope>
    <source>
        <strain evidence="1 2">Mgn_IPT</strain>
    </source>
</reference>
<dbReference type="EMBL" id="LVLH01000009">
    <property type="protein sequence ID" value="OAB49203.1"/>
    <property type="molecule type" value="Genomic_DNA"/>
</dbReference>
<proteinExistence type="predicted"/>
<dbReference type="STRING" id="29557.MGALLINA_00210"/>
<organism evidence="1 2">
    <name type="scientific">Mycoplasmopsis gallinarum</name>
    <dbReference type="NCBI Taxonomy" id="29557"/>
    <lineage>
        <taxon>Bacteria</taxon>
        <taxon>Bacillati</taxon>
        <taxon>Mycoplasmatota</taxon>
        <taxon>Mycoplasmoidales</taxon>
        <taxon>Metamycoplasmataceae</taxon>
        <taxon>Mycoplasmopsis</taxon>
    </lineage>
</organism>
<dbReference type="SUPFAM" id="SSF52980">
    <property type="entry name" value="Restriction endonuclease-like"/>
    <property type="match status" value="1"/>
</dbReference>
<dbReference type="RefSeq" id="WP_027333054.1">
    <property type="nucleotide sequence ID" value="NZ_LVLH01000009.1"/>
</dbReference>
<accession>A0A168RR00</accession>
<keyword evidence="2" id="KW-1185">Reference proteome</keyword>
<dbReference type="PATRIC" id="fig|29557.3.peg.10"/>
<dbReference type="AlphaFoldDB" id="A0A168RR00"/>